<comment type="caution">
    <text evidence="2">The sequence shown here is derived from an EMBL/GenBank/DDBJ whole genome shotgun (WGS) entry which is preliminary data.</text>
</comment>
<accession>A0AAV9B2Z3</accession>
<reference evidence="2" key="2">
    <citation type="submission" date="2023-06" db="EMBL/GenBank/DDBJ databases">
        <authorList>
            <person name="Ma L."/>
            <person name="Liu K.-W."/>
            <person name="Li Z."/>
            <person name="Hsiao Y.-Y."/>
            <person name="Qi Y."/>
            <person name="Fu T."/>
            <person name="Tang G."/>
            <person name="Zhang D."/>
            <person name="Sun W.-H."/>
            <person name="Liu D.-K."/>
            <person name="Li Y."/>
            <person name="Chen G.-Z."/>
            <person name="Liu X.-D."/>
            <person name="Liao X.-Y."/>
            <person name="Jiang Y.-T."/>
            <person name="Yu X."/>
            <person name="Hao Y."/>
            <person name="Huang J."/>
            <person name="Zhao X.-W."/>
            <person name="Ke S."/>
            <person name="Chen Y.-Y."/>
            <person name="Wu W.-L."/>
            <person name="Hsu J.-L."/>
            <person name="Lin Y.-F."/>
            <person name="Huang M.-D."/>
            <person name="Li C.-Y."/>
            <person name="Huang L."/>
            <person name="Wang Z.-W."/>
            <person name="Zhao X."/>
            <person name="Zhong W.-Y."/>
            <person name="Peng D.-H."/>
            <person name="Ahmad S."/>
            <person name="Lan S."/>
            <person name="Zhang J.-S."/>
            <person name="Tsai W.-C."/>
            <person name="Van De Peer Y."/>
            <person name="Liu Z.-J."/>
        </authorList>
    </citation>
    <scope>NUCLEOTIDE SEQUENCE</scope>
    <source>
        <strain evidence="2">SCP</strain>
        <tissue evidence="2">Leaves</tissue>
    </source>
</reference>
<evidence type="ECO:0000313" key="2">
    <source>
        <dbReference type="EMBL" id="KAK1270836.1"/>
    </source>
</evidence>
<feature type="compositionally biased region" description="Basic and acidic residues" evidence="1">
    <location>
        <begin position="7"/>
        <end position="27"/>
    </location>
</feature>
<organism evidence="2 3">
    <name type="scientific">Acorus gramineus</name>
    <name type="common">Dwarf sweet flag</name>
    <dbReference type="NCBI Taxonomy" id="55184"/>
    <lineage>
        <taxon>Eukaryota</taxon>
        <taxon>Viridiplantae</taxon>
        <taxon>Streptophyta</taxon>
        <taxon>Embryophyta</taxon>
        <taxon>Tracheophyta</taxon>
        <taxon>Spermatophyta</taxon>
        <taxon>Magnoliopsida</taxon>
        <taxon>Liliopsida</taxon>
        <taxon>Acoraceae</taxon>
        <taxon>Acorus</taxon>
    </lineage>
</organism>
<dbReference type="AlphaFoldDB" id="A0AAV9B2Z3"/>
<name>A0AAV9B2Z3_ACOGR</name>
<dbReference type="EMBL" id="JAUJYN010000005">
    <property type="protein sequence ID" value="KAK1270836.1"/>
    <property type="molecule type" value="Genomic_DNA"/>
</dbReference>
<reference evidence="2" key="1">
    <citation type="journal article" date="2023" name="Nat. Commun.">
        <title>Diploid and tetraploid genomes of Acorus and the evolution of monocots.</title>
        <authorList>
            <person name="Ma L."/>
            <person name="Liu K.W."/>
            <person name="Li Z."/>
            <person name="Hsiao Y.Y."/>
            <person name="Qi Y."/>
            <person name="Fu T."/>
            <person name="Tang G.D."/>
            <person name="Zhang D."/>
            <person name="Sun W.H."/>
            <person name="Liu D.K."/>
            <person name="Li Y."/>
            <person name="Chen G.Z."/>
            <person name="Liu X.D."/>
            <person name="Liao X.Y."/>
            <person name="Jiang Y.T."/>
            <person name="Yu X."/>
            <person name="Hao Y."/>
            <person name="Huang J."/>
            <person name="Zhao X.W."/>
            <person name="Ke S."/>
            <person name="Chen Y.Y."/>
            <person name="Wu W.L."/>
            <person name="Hsu J.L."/>
            <person name="Lin Y.F."/>
            <person name="Huang M.D."/>
            <person name="Li C.Y."/>
            <person name="Huang L."/>
            <person name="Wang Z.W."/>
            <person name="Zhao X."/>
            <person name="Zhong W.Y."/>
            <person name="Peng D.H."/>
            <person name="Ahmad S."/>
            <person name="Lan S."/>
            <person name="Zhang J.S."/>
            <person name="Tsai W.C."/>
            <person name="Van de Peer Y."/>
            <person name="Liu Z.J."/>
        </authorList>
    </citation>
    <scope>NUCLEOTIDE SEQUENCE</scope>
    <source>
        <strain evidence="2">SCP</strain>
    </source>
</reference>
<feature type="region of interest" description="Disordered" evidence="1">
    <location>
        <begin position="1"/>
        <end position="36"/>
    </location>
</feature>
<evidence type="ECO:0000256" key="1">
    <source>
        <dbReference type="SAM" id="MobiDB-lite"/>
    </source>
</evidence>
<dbReference type="Proteomes" id="UP001179952">
    <property type="component" value="Unassembled WGS sequence"/>
</dbReference>
<proteinExistence type="predicted"/>
<keyword evidence="3" id="KW-1185">Reference proteome</keyword>
<evidence type="ECO:0000313" key="3">
    <source>
        <dbReference type="Proteomes" id="UP001179952"/>
    </source>
</evidence>
<gene>
    <name evidence="2" type="ORF">QJS04_geneDACA005951</name>
</gene>
<protein>
    <submittedName>
        <fullName evidence="2">Uncharacterized protein</fullName>
    </submittedName>
</protein>
<sequence>MAGAGGDGRECGEGDDRERESKPDRAADTVQQLPRPDLLLQPCLDRLLFRQQSLCSPQDWLGSLPN</sequence>